<gene>
    <name evidence="9" type="ORF">HYPDE_27163</name>
</gene>
<accession>N0B4G9</accession>
<dbReference type="Gene3D" id="1.10.760.10">
    <property type="entry name" value="Cytochrome c-like domain"/>
    <property type="match status" value="1"/>
</dbReference>
<keyword evidence="1" id="KW-0813">Transport</keyword>
<evidence type="ECO:0000256" key="7">
    <source>
        <dbReference type="SAM" id="SignalP"/>
    </source>
</evidence>
<dbReference type="SUPFAM" id="SSF46626">
    <property type="entry name" value="Cytochrome c"/>
    <property type="match status" value="1"/>
</dbReference>
<evidence type="ECO:0000313" key="10">
    <source>
        <dbReference type="Proteomes" id="UP000005952"/>
    </source>
</evidence>
<evidence type="ECO:0000256" key="2">
    <source>
        <dbReference type="ARBA" id="ARBA00022617"/>
    </source>
</evidence>
<dbReference type="InterPro" id="IPR009056">
    <property type="entry name" value="Cyt_c-like_dom"/>
</dbReference>
<protein>
    <submittedName>
        <fullName evidence="9">Cytochrome c class I</fullName>
    </submittedName>
</protein>
<keyword evidence="2 6" id="KW-0349">Heme</keyword>
<dbReference type="InterPro" id="IPR036909">
    <property type="entry name" value="Cyt_c-like_dom_sf"/>
</dbReference>
<dbReference type="OrthoDB" id="9805828at2"/>
<dbReference type="GO" id="GO:0009055">
    <property type="term" value="F:electron transfer activity"/>
    <property type="evidence" value="ECO:0007669"/>
    <property type="project" value="InterPro"/>
</dbReference>
<dbReference type="Proteomes" id="UP000005952">
    <property type="component" value="Chromosome"/>
</dbReference>
<sequence>MRTIFHVVLAAFGALIGAGALTLPAYAAGDVDQGAKAFRVCAACHSLGTDVNMTGPSLAGIWGRKAGRLKSFDRYSPSLKSSGVVWDQKTLDAWLQSPAAFMPGNNMKFAGIPDARPRADLIAFLEEASTGHIRLPTAMTAPPFEDLKKQGADHQVEAIRYCRDTYRVTTADGQTSDFWEANLRFKTDSSDTGPLPGKPVIMPAGMMGDRGSVFFAAPDEISKFIKHQC</sequence>
<organism evidence="9 10">
    <name type="scientific">Hyphomicrobium denitrificans 1NES1</name>
    <dbReference type="NCBI Taxonomy" id="670307"/>
    <lineage>
        <taxon>Bacteria</taxon>
        <taxon>Pseudomonadati</taxon>
        <taxon>Pseudomonadota</taxon>
        <taxon>Alphaproteobacteria</taxon>
        <taxon>Hyphomicrobiales</taxon>
        <taxon>Hyphomicrobiaceae</taxon>
        <taxon>Hyphomicrobium</taxon>
    </lineage>
</organism>
<feature type="signal peptide" evidence="7">
    <location>
        <begin position="1"/>
        <end position="27"/>
    </location>
</feature>
<dbReference type="HOGENOM" id="CLU_060944_0_0_5"/>
<dbReference type="KEGG" id="hdt:HYPDE_27163"/>
<proteinExistence type="predicted"/>
<evidence type="ECO:0000256" key="4">
    <source>
        <dbReference type="ARBA" id="ARBA00022982"/>
    </source>
</evidence>
<keyword evidence="3 6" id="KW-0479">Metal-binding</keyword>
<feature type="domain" description="Cytochrome c" evidence="8">
    <location>
        <begin position="29"/>
        <end position="129"/>
    </location>
</feature>
<dbReference type="PRINTS" id="PR00604">
    <property type="entry name" value="CYTCHRMECIAB"/>
</dbReference>
<evidence type="ECO:0000259" key="8">
    <source>
        <dbReference type="PROSITE" id="PS51007"/>
    </source>
</evidence>
<dbReference type="EMBL" id="CP005587">
    <property type="protein sequence ID" value="AGK57112.1"/>
    <property type="molecule type" value="Genomic_DNA"/>
</dbReference>
<feature type="chain" id="PRO_5004105623" evidence="7">
    <location>
        <begin position="28"/>
        <end position="229"/>
    </location>
</feature>
<evidence type="ECO:0000256" key="5">
    <source>
        <dbReference type="ARBA" id="ARBA00023004"/>
    </source>
</evidence>
<dbReference type="eggNOG" id="COG3474">
    <property type="taxonomic scope" value="Bacteria"/>
</dbReference>
<dbReference type="GO" id="GO:0020037">
    <property type="term" value="F:heme binding"/>
    <property type="evidence" value="ECO:0007669"/>
    <property type="project" value="InterPro"/>
</dbReference>
<dbReference type="STRING" id="670307.HYPDE_27163"/>
<evidence type="ECO:0000256" key="6">
    <source>
        <dbReference type="PROSITE-ProRule" id="PRU00433"/>
    </source>
</evidence>
<keyword evidence="5 6" id="KW-0408">Iron</keyword>
<dbReference type="PROSITE" id="PS51007">
    <property type="entry name" value="CYTC"/>
    <property type="match status" value="1"/>
</dbReference>
<keyword evidence="10" id="KW-1185">Reference proteome</keyword>
<dbReference type="InterPro" id="IPR002327">
    <property type="entry name" value="Cyt_c_1A/1B"/>
</dbReference>
<keyword evidence="4" id="KW-0249">Electron transport</keyword>
<name>N0B4G9_9HYPH</name>
<reference evidence="9 10" key="1">
    <citation type="journal article" date="2013" name="Genome Announc.">
        <title>Genome sequences for three denitrifying bacterial strains isolated from a uranium- and nitrate-contaminated subsurface environment.</title>
        <authorList>
            <person name="Venkatramanan R."/>
            <person name="Prakash O."/>
            <person name="Woyke T."/>
            <person name="Chain P."/>
            <person name="Goodwin L.A."/>
            <person name="Watson D."/>
            <person name="Brooks S."/>
            <person name="Kostka J.E."/>
            <person name="Green S.J."/>
        </authorList>
    </citation>
    <scope>NUCLEOTIDE SEQUENCE [LARGE SCALE GENOMIC DNA]</scope>
    <source>
        <strain evidence="9 10">1NES1</strain>
    </source>
</reference>
<evidence type="ECO:0000256" key="1">
    <source>
        <dbReference type="ARBA" id="ARBA00022448"/>
    </source>
</evidence>
<dbReference type="PANTHER" id="PTHR11961">
    <property type="entry name" value="CYTOCHROME C"/>
    <property type="match status" value="1"/>
</dbReference>
<dbReference type="GO" id="GO:0046872">
    <property type="term" value="F:metal ion binding"/>
    <property type="evidence" value="ECO:0007669"/>
    <property type="project" value="UniProtKB-KW"/>
</dbReference>
<evidence type="ECO:0000313" key="9">
    <source>
        <dbReference type="EMBL" id="AGK57112.1"/>
    </source>
</evidence>
<dbReference type="AlphaFoldDB" id="N0B4G9"/>
<evidence type="ECO:0000256" key="3">
    <source>
        <dbReference type="ARBA" id="ARBA00022723"/>
    </source>
</evidence>
<keyword evidence="7" id="KW-0732">Signal</keyword>